<feature type="compositionally biased region" description="Low complexity" evidence="1">
    <location>
        <begin position="41"/>
        <end position="53"/>
    </location>
</feature>
<feature type="compositionally biased region" description="Basic and acidic residues" evidence="1">
    <location>
        <begin position="142"/>
        <end position="166"/>
    </location>
</feature>
<organism evidence="2 3">
    <name type="scientific">Favolaschia claudopus</name>
    <dbReference type="NCBI Taxonomy" id="2862362"/>
    <lineage>
        <taxon>Eukaryota</taxon>
        <taxon>Fungi</taxon>
        <taxon>Dikarya</taxon>
        <taxon>Basidiomycota</taxon>
        <taxon>Agaricomycotina</taxon>
        <taxon>Agaricomycetes</taxon>
        <taxon>Agaricomycetidae</taxon>
        <taxon>Agaricales</taxon>
        <taxon>Marasmiineae</taxon>
        <taxon>Mycenaceae</taxon>
        <taxon>Favolaschia</taxon>
    </lineage>
</organism>
<feature type="compositionally biased region" description="Low complexity" evidence="1">
    <location>
        <begin position="15"/>
        <end position="28"/>
    </location>
</feature>
<dbReference type="EMBL" id="JAWWNJ010000019">
    <property type="protein sequence ID" value="KAK7036171.1"/>
    <property type="molecule type" value="Genomic_DNA"/>
</dbReference>
<dbReference type="AlphaFoldDB" id="A0AAW0CB13"/>
<gene>
    <name evidence="2" type="ORF">R3P38DRAFT_2910889</name>
</gene>
<evidence type="ECO:0000313" key="3">
    <source>
        <dbReference type="Proteomes" id="UP001362999"/>
    </source>
</evidence>
<feature type="compositionally biased region" description="Basic and acidic residues" evidence="1">
    <location>
        <begin position="184"/>
        <end position="200"/>
    </location>
</feature>
<protein>
    <submittedName>
        <fullName evidence="2">Uncharacterized protein</fullName>
    </submittedName>
</protein>
<reference evidence="2 3" key="1">
    <citation type="journal article" date="2024" name="J Genomics">
        <title>Draft genome sequencing and assembly of Favolaschia claudopus CIRM-BRFM 2984 isolated from oak limbs.</title>
        <authorList>
            <person name="Navarro D."/>
            <person name="Drula E."/>
            <person name="Chaduli D."/>
            <person name="Cazenave R."/>
            <person name="Ahrendt S."/>
            <person name="Wang J."/>
            <person name="Lipzen A."/>
            <person name="Daum C."/>
            <person name="Barry K."/>
            <person name="Grigoriev I.V."/>
            <person name="Favel A."/>
            <person name="Rosso M.N."/>
            <person name="Martin F."/>
        </authorList>
    </citation>
    <scope>NUCLEOTIDE SEQUENCE [LARGE SCALE GENOMIC DNA]</scope>
    <source>
        <strain evidence="2 3">CIRM-BRFM 2984</strain>
    </source>
</reference>
<keyword evidence="3" id="KW-1185">Reference proteome</keyword>
<feature type="compositionally biased region" description="Low complexity" evidence="1">
    <location>
        <begin position="71"/>
        <end position="82"/>
    </location>
</feature>
<evidence type="ECO:0000313" key="2">
    <source>
        <dbReference type="EMBL" id="KAK7036171.1"/>
    </source>
</evidence>
<sequence>MDSYDQNVNNNTIYGTDGTAATGRRTGALESTTGSTGMGRSDNFNNDTFNDSSRTTGGGYQDRFDNTGSNMGSTMGGNTASSGMGGGLTGGMRSGMTDTSYGGSTGTRTDDLSQGTGAGLGRNEYDNSSSTGRNTDFGGDNFESRNREREFDSSHNKPSMGDKLKGGAEQLAGKMTGNAGLQERGQERKMGEFNERNNDF</sequence>
<comment type="caution">
    <text evidence="2">The sequence shown here is derived from an EMBL/GenBank/DDBJ whole genome shotgun (WGS) entry which is preliminary data.</text>
</comment>
<accession>A0AAW0CB13</accession>
<dbReference type="Proteomes" id="UP001362999">
    <property type="component" value="Unassembled WGS sequence"/>
</dbReference>
<feature type="compositionally biased region" description="Gly residues" evidence="1">
    <location>
        <begin position="83"/>
        <end position="93"/>
    </location>
</feature>
<proteinExistence type="predicted"/>
<evidence type="ECO:0000256" key="1">
    <source>
        <dbReference type="SAM" id="MobiDB-lite"/>
    </source>
</evidence>
<feature type="region of interest" description="Disordered" evidence="1">
    <location>
        <begin position="1"/>
        <end position="200"/>
    </location>
</feature>
<feature type="compositionally biased region" description="Polar residues" evidence="1">
    <location>
        <begin position="1"/>
        <end position="14"/>
    </location>
</feature>
<name>A0AAW0CB13_9AGAR</name>